<organism evidence="2 3">
    <name type="scientific">Nephila pilipes</name>
    <name type="common">Giant wood spider</name>
    <name type="synonym">Nephila maculata</name>
    <dbReference type="NCBI Taxonomy" id="299642"/>
    <lineage>
        <taxon>Eukaryota</taxon>
        <taxon>Metazoa</taxon>
        <taxon>Ecdysozoa</taxon>
        <taxon>Arthropoda</taxon>
        <taxon>Chelicerata</taxon>
        <taxon>Arachnida</taxon>
        <taxon>Araneae</taxon>
        <taxon>Araneomorphae</taxon>
        <taxon>Entelegynae</taxon>
        <taxon>Araneoidea</taxon>
        <taxon>Nephilidae</taxon>
        <taxon>Nephila</taxon>
    </lineage>
</organism>
<evidence type="ECO:0000256" key="1">
    <source>
        <dbReference type="SAM" id="MobiDB-lite"/>
    </source>
</evidence>
<sequence length="356" mass="38499">MSSSELSTTPDSCDSVESASPTPVALRTRSTKVISQISFTKAACIGLCKICHASFGSPDQLRSYLASHKPNKKRNLAIQAIDDSTADSCTNVVTPHLKKIHPNGLKRTLHPLLEDSTSSTNENPLPLLQDVSPTSQEIKNLVRSLVDKTSSPASSISSEDSPSMNEPETGLDHINKNSPMASPAAYRMPFLEVSSHDSSTIMPSNMNQNSILLSVNLKMKKLPTILSPIMSPSSPKSPDILDLILTQPATLSDSSPEPQSAPDSANLTHLASTGQKIISYAEAAQKGLCKMCNTYVPPRILLNHINLHRPCTKRHKCIKAAQKEPSCAYVKPKPTKEIISAIEEKFRGKFPVVGTQ</sequence>
<gene>
    <name evidence="2" type="ORF">NPIL_462461</name>
</gene>
<comment type="caution">
    <text evidence="2">The sequence shown here is derived from an EMBL/GenBank/DDBJ whole genome shotgun (WGS) entry which is preliminary data.</text>
</comment>
<name>A0A8X6IH68_NEPPI</name>
<proteinExistence type="predicted"/>
<evidence type="ECO:0000313" key="2">
    <source>
        <dbReference type="EMBL" id="GFS45736.1"/>
    </source>
</evidence>
<feature type="region of interest" description="Disordered" evidence="1">
    <location>
        <begin position="1"/>
        <end position="25"/>
    </location>
</feature>
<evidence type="ECO:0000313" key="3">
    <source>
        <dbReference type="Proteomes" id="UP000887013"/>
    </source>
</evidence>
<reference evidence="2" key="1">
    <citation type="submission" date="2020-08" db="EMBL/GenBank/DDBJ databases">
        <title>Multicomponent nature underlies the extraordinary mechanical properties of spider dragline silk.</title>
        <authorList>
            <person name="Kono N."/>
            <person name="Nakamura H."/>
            <person name="Mori M."/>
            <person name="Yoshida Y."/>
            <person name="Ohtoshi R."/>
            <person name="Malay A.D."/>
            <person name="Moran D.A.P."/>
            <person name="Tomita M."/>
            <person name="Numata K."/>
            <person name="Arakawa K."/>
        </authorList>
    </citation>
    <scope>NUCLEOTIDE SEQUENCE</scope>
</reference>
<accession>A0A8X6IH68</accession>
<feature type="compositionally biased region" description="Polar residues" evidence="1">
    <location>
        <begin position="1"/>
        <end position="21"/>
    </location>
</feature>
<dbReference type="EMBL" id="BMAW01044635">
    <property type="protein sequence ID" value="GFS45736.1"/>
    <property type="molecule type" value="Genomic_DNA"/>
</dbReference>
<feature type="region of interest" description="Disordered" evidence="1">
    <location>
        <begin position="145"/>
        <end position="172"/>
    </location>
</feature>
<dbReference type="Proteomes" id="UP000887013">
    <property type="component" value="Unassembled WGS sequence"/>
</dbReference>
<keyword evidence="3" id="KW-1185">Reference proteome</keyword>
<protein>
    <submittedName>
        <fullName evidence="2">Uncharacterized protein</fullName>
    </submittedName>
</protein>
<dbReference type="AlphaFoldDB" id="A0A8X6IH68"/>
<feature type="compositionally biased region" description="Low complexity" evidence="1">
    <location>
        <begin position="150"/>
        <end position="163"/>
    </location>
</feature>